<dbReference type="PROSITE" id="PS51379">
    <property type="entry name" value="4FE4S_FER_2"/>
    <property type="match status" value="2"/>
</dbReference>
<feature type="domain" description="4Fe-4S ferredoxin-type" evidence="8">
    <location>
        <begin position="4"/>
        <end position="33"/>
    </location>
</feature>
<dbReference type="InterPro" id="IPR050572">
    <property type="entry name" value="Fe-S_Ferredoxin"/>
</dbReference>
<dbReference type="InterPro" id="IPR017900">
    <property type="entry name" value="4Fe4S_Fe_S_CS"/>
</dbReference>
<dbReference type="GO" id="GO:0051539">
    <property type="term" value="F:4 iron, 4 sulfur cluster binding"/>
    <property type="evidence" value="ECO:0007669"/>
    <property type="project" value="UniProtKB-KW"/>
</dbReference>
<keyword evidence="3" id="KW-0479">Metal-binding</keyword>
<dbReference type="GO" id="GO:0046872">
    <property type="term" value="F:metal ion binding"/>
    <property type="evidence" value="ECO:0007669"/>
    <property type="project" value="UniProtKB-KW"/>
</dbReference>
<dbReference type="SUPFAM" id="SSF54862">
    <property type="entry name" value="4Fe-4S ferredoxins"/>
    <property type="match status" value="1"/>
</dbReference>
<keyword evidence="5" id="KW-0249">Electron transport</keyword>
<keyword evidence="7" id="KW-0411">Iron-sulfur</keyword>
<keyword evidence="10" id="KW-1185">Reference proteome</keyword>
<evidence type="ECO:0000256" key="3">
    <source>
        <dbReference type="ARBA" id="ARBA00022723"/>
    </source>
</evidence>
<evidence type="ECO:0000313" key="10">
    <source>
        <dbReference type="Proteomes" id="UP000187651"/>
    </source>
</evidence>
<proteinExistence type="predicted"/>
<keyword evidence="6" id="KW-0408">Iron</keyword>
<keyword evidence="1" id="KW-0813">Transport</keyword>
<gene>
    <name evidence="9" type="ORF">SAMN05216544_0354</name>
</gene>
<dbReference type="OrthoDB" id="9804603at2"/>
<dbReference type="InterPro" id="IPR017896">
    <property type="entry name" value="4Fe4S_Fe-S-bd"/>
</dbReference>
<dbReference type="PROSITE" id="PS00198">
    <property type="entry name" value="4FE4S_FER_1"/>
    <property type="match status" value="2"/>
</dbReference>
<evidence type="ECO:0000256" key="2">
    <source>
        <dbReference type="ARBA" id="ARBA00022485"/>
    </source>
</evidence>
<dbReference type="PANTHER" id="PTHR43687:SF6">
    <property type="entry name" value="L-ASPARTATE SEMIALDEHYDE SULFURTRANSFERASE IRON-SULFUR SUBUNIT"/>
    <property type="match status" value="1"/>
</dbReference>
<reference evidence="10" key="1">
    <citation type="submission" date="2016-10" db="EMBL/GenBank/DDBJ databases">
        <authorList>
            <person name="Varghese N."/>
            <person name="Submissions S."/>
        </authorList>
    </citation>
    <scope>NUCLEOTIDE SEQUENCE [LARGE SCALE GENOMIC DNA]</scope>
    <source>
        <strain evidence="10">M83</strain>
    </source>
</reference>
<protein>
    <submittedName>
        <fullName evidence="9">4Fe-4S binding domain-containing protein</fullName>
    </submittedName>
</protein>
<dbReference type="EMBL" id="FNHZ01000001">
    <property type="protein sequence ID" value="SDM47029.1"/>
    <property type="molecule type" value="Genomic_DNA"/>
</dbReference>
<organism evidence="9 10">
    <name type="scientific">Lachnospira pectinoschiza</name>
    <dbReference type="NCBI Taxonomy" id="28052"/>
    <lineage>
        <taxon>Bacteria</taxon>
        <taxon>Bacillati</taxon>
        <taxon>Bacillota</taxon>
        <taxon>Clostridia</taxon>
        <taxon>Lachnospirales</taxon>
        <taxon>Lachnospiraceae</taxon>
        <taxon>Lachnospira</taxon>
    </lineage>
</organism>
<evidence type="ECO:0000256" key="5">
    <source>
        <dbReference type="ARBA" id="ARBA00022982"/>
    </source>
</evidence>
<dbReference type="AlphaFoldDB" id="A0A1G9TGV5"/>
<dbReference type="RefSeq" id="WP_074520645.1">
    <property type="nucleotide sequence ID" value="NZ_FNHZ01000001.1"/>
</dbReference>
<evidence type="ECO:0000313" key="9">
    <source>
        <dbReference type="EMBL" id="SDM47029.1"/>
    </source>
</evidence>
<keyword evidence="2" id="KW-0004">4Fe-4S</keyword>
<keyword evidence="4" id="KW-0677">Repeat</keyword>
<dbReference type="Gene3D" id="3.30.70.20">
    <property type="match status" value="1"/>
</dbReference>
<feature type="domain" description="4Fe-4S ferredoxin-type" evidence="8">
    <location>
        <begin position="34"/>
        <end position="63"/>
    </location>
</feature>
<dbReference type="PANTHER" id="PTHR43687">
    <property type="entry name" value="ADENYLYLSULFATE REDUCTASE, BETA SUBUNIT"/>
    <property type="match status" value="1"/>
</dbReference>
<dbReference type="Gene3D" id="3.30.70.3270">
    <property type="match status" value="1"/>
</dbReference>
<accession>A0A1G9TGV5</accession>
<evidence type="ECO:0000259" key="8">
    <source>
        <dbReference type="PROSITE" id="PS51379"/>
    </source>
</evidence>
<evidence type="ECO:0000256" key="4">
    <source>
        <dbReference type="ARBA" id="ARBA00022737"/>
    </source>
</evidence>
<evidence type="ECO:0000256" key="6">
    <source>
        <dbReference type="ARBA" id="ARBA00023004"/>
    </source>
</evidence>
<sequence length="69" mass="7297">MVKRKAKVDLSHCVACGVCQKQCPRGAISIFRGCYSVVDMAKCVGCGICAKACPADTISIETVEVSNDK</sequence>
<evidence type="ECO:0000256" key="1">
    <source>
        <dbReference type="ARBA" id="ARBA00022448"/>
    </source>
</evidence>
<evidence type="ECO:0000256" key="7">
    <source>
        <dbReference type="ARBA" id="ARBA00023014"/>
    </source>
</evidence>
<name>A0A1G9TGV5_9FIRM</name>
<dbReference type="Pfam" id="PF00037">
    <property type="entry name" value="Fer4"/>
    <property type="match status" value="2"/>
</dbReference>
<dbReference type="Proteomes" id="UP000187651">
    <property type="component" value="Unassembled WGS sequence"/>
</dbReference>